<reference evidence="1 2" key="1">
    <citation type="submission" date="2014-12" db="EMBL/GenBank/DDBJ databases">
        <title>Draft genome sequence of Terrisporobacter sp. 08-306576, isolated from the blood culture of a bacteremia patient.</title>
        <authorList>
            <person name="Lund L.C."/>
            <person name="Sydenham T.V."/>
            <person name="Hogh S.V."/>
            <person name="Skov M.N."/>
            <person name="Kemp M."/>
            <person name="Justesen U.S."/>
        </authorList>
    </citation>
    <scope>NUCLEOTIDE SEQUENCE [LARGE SCALE GENOMIC DNA]</scope>
    <source>
        <strain evidence="1 2">08-306576</strain>
    </source>
</reference>
<organism evidence="1 2">
    <name type="scientific">Terrisporobacter othiniensis</name>
    <dbReference type="NCBI Taxonomy" id="1577792"/>
    <lineage>
        <taxon>Bacteria</taxon>
        <taxon>Bacillati</taxon>
        <taxon>Bacillota</taxon>
        <taxon>Clostridia</taxon>
        <taxon>Peptostreptococcales</taxon>
        <taxon>Peptostreptococcaceae</taxon>
        <taxon>Terrisporobacter</taxon>
    </lineage>
</organism>
<evidence type="ECO:0000313" key="2">
    <source>
        <dbReference type="Proteomes" id="UP000031189"/>
    </source>
</evidence>
<dbReference type="Proteomes" id="UP000031189">
    <property type="component" value="Unassembled WGS sequence"/>
</dbReference>
<dbReference type="AlphaFoldDB" id="A0A0B3WN71"/>
<name>A0A0B3WN71_9FIRM</name>
<dbReference type="EMBL" id="JWHR01000131">
    <property type="protein sequence ID" value="KHS56000.1"/>
    <property type="molecule type" value="Genomic_DNA"/>
</dbReference>
<protein>
    <recommendedName>
        <fullName evidence="3">GntR C-terminal domain-containing protein</fullName>
    </recommendedName>
</protein>
<keyword evidence="2" id="KW-1185">Reference proteome</keyword>
<evidence type="ECO:0000313" key="1">
    <source>
        <dbReference type="EMBL" id="KHS56000.1"/>
    </source>
</evidence>
<accession>A0A0B3WN71</accession>
<proteinExistence type="predicted"/>
<evidence type="ECO:0008006" key="3">
    <source>
        <dbReference type="Google" id="ProtNLM"/>
    </source>
</evidence>
<gene>
    <name evidence="1" type="ORF">QX51_16370</name>
</gene>
<sequence length="62" mass="7563">MRLLIELKNEKKKNIKDHEKYLELIKNKTTKGLDEIIKSHIKESTHDWMKIIEENDLIKYLK</sequence>
<comment type="caution">
    <text evidence="1">The sequence shown here is derived from an EMBL/GenBank/DDBJ whole genome shotgun (WGS) entry which is preliminary data.</text>
</comment>